<dbReference type="Pfam" id="PF04082">
    <property type="entry name" value="Fungal_trans"/>
    <property type="match status" value="1"/>
</dbReference>
<sequence length="685" mass="76881">MNAGPRKRPVSSCIPCYTKKQKCDRQNPCNHCSKRRRADECTYDPYLDNTQVTGQALVPHDAPISNGAHRTEDRATVRVSPLSDAGSLSPSSSDGDLWPLVERYGYTESSHSNTLALVRQFSGEELGQRDGTSATLAGEDAGEVQRITNSMPSRRILDFLLQFFVSEISWIDHLIHPPWFLGQYQHWWAKKSALRVADVEFLVLVLRVVSYATHFLPSQYYTLDRIGGVSLNDIHKSCQSAANSLYKVVWRLEGRGSWVRVQHFTFLAMMHQTEGKMSDCWAALSCAIDTAQNDGMLRDETSPGRRLNEMHKEIRRRTYCHLYIWDSHLSRLYERVPLLPDLVPREGWTQMRLVYSTGKDTSSTEVGTEPEAPDDYAERLLQAHLATFWRQRGARSDAEFDVVAAEERYEQFCNEYLSTLPPCFALDPDHRWDDRCPRLVLLRHLLHISIFDSLCWNFRPVVSRKAQERNNLSLYKRVLLGCQKRALGVAALQVLKNVTSLHRLLGVSHTQFVGLITPAFEASVLLACLCLDPQFPGIDANGDADRPCDRRVAGTDPLRRSLAEVTRPACVKAVQDSLHRLRMSAEVSSVADAGAEALGRLVAKMATAGTSAGVSAKDDLQRDAQDGAEGPQFPDYLPALDNTQLSHWSFFGSGMRGMTGPVAPIVDSNDEYQPGHDAFWNSFIP</sequence>
<feature type="region of interest" description="Disordered" evidence="4">
    <location>
        <begin position="612"/>
        <end position="632"/>
    </location>
</feature>
<evidence type="ECO:0000313" key="6">
    <source>
        <dbReference type="EMBL" id="KAK8080845.1"/>
    </source>
</evidence>
<evidence type="ECO:0000256" key="1">
    <source>
        <dbReference type="ARBA" id="ARBA00004123"/>
    </source>
</evidence>
<evidence type="ECO:0000256" key="3">
    <source>
        <dbReference type="ARBA" id="ARBA00023242"/>
    </source>
</evidence>
<dbReference type="Gene3D" id="4.10.240.10">
    <property type="entry name" value="Zn(2)-C6 fungal-type DNA-binding domain"/>
    <property type="match status" value="1"/>
</dbReference>
<dbReference type="InterPro" id="IPR007219">
    <property type="entry name" value="XnlR_reg_dom"/>
</dbReference>
<evidence type="ECO:0000313" key="7">
    <source>
        <dbReference type="Proteomes" id="UP001433268"/>
    </source>
</evidence>
<evidence type="ECO:0000259" key="5">
    <source>
        <dbReference type="PROSITE" id="PS50048"/>
    </source>
</evidence>
<organism evidence="6 7">
    <name type="scientific">Apiospora hydei</name>
    <dbReference type="NCBI Taxonomy" id="1337664"/>
    <lineage>
        <taxon>Eukaryota</taxon>
        <taxon>Fungi</taxon>
        <taxon>Dikarya</taxon>
        <taxon>Ascomycota</taxon>
        <taxon>Pezizomycotina</taxon>
        <taxon>Sordariomycetes</taxon>
        <taxon>Xylariomycetidae</taxon>
        <taxon>Amphisphaeriales</taxon>
        <taxon>Apiosporaceae</taxon>
        <taxon>Apiospora</taxon>
    </lineage>
</organism>
<comment type="caution">
    <text evidence="6">The sequence shown here is derived from an EMBL/GenBank/DDBJ whole genome shotgun (WGS) entry which is preliminary data.</text>
</comment>
<dbReference type="PROSITE" id="PS50048">
    <property type="entry name" value="ZN2_CY6_FUNGAL_2"/>
    <property type="match status" value="1"/>
</dbReference>
<protein>
    <submittedName>
        <fullName evidence="6">Fungal-specific transcription factor domain-containing protein</fullName>
    </submittedName>
</protein>
<feature type="compositionally biased region" description="Basic and acidic residues" evidence="4">
    <location>
        <begin position="616"/>
        <end position="625"/>
    </location>
</feature>
<keyword evidence="3" id="KW-0539">Nucleus</keyword>
<reference evidence="6 7" key="1">
    <citation type="submission" date="2023-01" db="EMBL/GenBank/DDBJ databases">
        <title>Analysis of 21 Apiospora genomes using comparative genomics revels a genus with tremendous synthesis potential of carbohydrate active enzymes and secondary metabolites.</title>
        <authorList>
            <person name="Sorensen T."/>
        </authorList>
    </citation>
    <scope>NUCLEOTIDE SEQUENCE [LARGE SCALE GENOMIC DNA]</scope>
    <source>
        <strain evidence="6 7">CBS 114990</strain>
    </source>
</reference>
<dbReference type="GeneID" id="92046038"/>
<dbReference type="CDD" id="cd12148">
    <property type="entry name" value="fungal_TF_MHR"/>
    <property type="match status" value="1"/>
</dbReference>
<dbReference type="Proteomes" id="UP001433268">
    <property type="component" value="Unassembled WGS sequence"/>
</dbReference>
<dbReference type="PANTHER" id="PTHR31001:SF87">
    <property type="entry name" value="COL-21"/>
    <property type="match status" value="1"/>
</dbReference>
<accession>A0ABR1WBH0</accession>
<dbReference type="PANTHER" id="PTHR31001">
    <property type="entry name" value="UNCHARACTERIZED TRANSCRIPTIONAL REGULATORY PROTEIN"/>
    <property type="match status" value="1"/>
</dbReference>
<keyword evidence="2" id="KW-0479">Metal-binding</keyword>
<dbReference type="SUPFAM" id="SSF57701">
    <property type="entry name" value="Zn2/Cys6 DNA-binding domain"/>
    <property type="match status" value="1"/>
</dbReference>
<proteinExistence type="predicted"/>
<dbReference type="SMART" id="SM00066">
    <property type="entry name" value="GAL4"/>
    <property type="match status" value="1"/>
</dbReference>
<dbReference type="InterPro" id="IPR036864">
    <property type="entry name" value="Zn2-C6_fun-type_DNA-bd_sf"/>
</dbReference>
<dbReference type="InterPro" id="IPR001138">
    <property type="entry name" value="Zn2Cys6_DnaBD"/>
</dbReference>
<evidence type="ECO:0000256" key="4">
    <source>
        <dbReference type="SAM" id="MobiDB-lite"/>
    </source>
</evidence>
<dbReference type="Pfam" id="PF00172">
    <property type="entry name" value="Zn_clus"/>
    <property type="match status" value="1"/>
</dbReference>
<evidence type="ECO:0000256" key="2">
    <source>
        <dbReference type="ARBA" id="ARBA00022723"/>
    </source>
</evidence>
<comment type="subcellular location">
    <subcellularLocation>
        <location evidence="1">Nucleus</location>
    </subcellularLocation>
</comment>
<dbReference type="RefSeq" id="XP_066668320.1">
    <property type="nucleotide sequence ID" value="XM_066812978.1"/>
</dbReference>
<feature type="domain" description="Zn(2)-C6 fungal-type" evidence="5">
    <location>
        <begin position="12"/>
        <end position="43"/>
    </location>
</feature>
<name>A0ABR1WBH0_9PEZI</name>
<gene>
    <name evidence="6" type="ORF">PG997_008663</name>
</gene>
<dbReference type="InterPro" id="IPR050613">
    <property type="entry name" value="Sec_Metabolite_Reg"/>
</dbReference>
<dbReference type="EMBL" id="JAQQWN010000006">
    <property type="protein sequence ID" value="KAK8080845.1"/>
    <property type="molecule type" value="Genomic_DNA"/>
</dbReference>
<keyword evidence="7" id="KW-1185">Reference proteome</keyword>